<keyword evidence="8" id="KW-1185">Reference proteome</keyword>
<dbReference type="HOGENOM" id="CLU_031666_5_0_1"/>
<evidence type="ECO:0000256" key="4">
    <source>
        <dbReference type="ARBA" id="ARBA00023288"/>
    </source>
</evidence>
<keyword evidence="3 5" id="KW-0732">Signal</keyword>
<keyword evidence="2" id="KW-0325">Glycoprotein</keyword>
<dbReference type="GO" id="GO:0005886">
    <property type="term" value="C:plasma membrane"/>
    <property type="evidence" value="ECO:0007669"/>
    <property type="project" value="UniProtKB-SubCell"/>
</dbReference>
<dbReference type="GO" id="GO:0098552">
    <property type="term" value="C:side of membrane"/>
    <property type="evidence" value="ECO:0007669"/>
    <property type="project" value="UniProtKB-KW"/>
</dbReference>
<dbReference type="InterPro" id="IPR012946">
    <property type="entry name" value="X8"/>
</dbReference>
<accession>D7MXY7</accession>
<dbReference type="GO" id="GO:0009506">
    <property type="term" value="C:plasmodesma"/>
    <property type="evidence" value="ECO:0007669"/>
    <property type="project" value="UniProtKB-ARBA"/>
</dbReference>
<keyword evidence="2" id="KW-0336">GPI-anchor</keyword>
<dbReference type="Pfam" id="PF07983">
    <property type="entry name" value="X8"/>
    <property type="match status" value="1"/>
</dbReference>
<evidence type="ECO:0000259" key="6">
    <source>
        <dbReference type="SMART" id="SM00768"/>
    </source>
</evidence>
<dbReference type="eggNOG" id="ENOG502SAJ3">
    <property type="taxonomic scope" value="Eukaryota"/>
</dbReference>
<evidence type="ECO:0000313" key="8">
    <source>
        <dbReference type="Proteomes" id="UP000008694"/>
    </source>
</evidence>
<dbReference type="EMBL" id="GL349145">
    <property type="protein sequence ID" value="EFH38594.1"/>
    <property type="molecule type" value="Genomic_DNA"/>
</dbReference>
<dbReference type="InterPro" id="IPR044788">
    <property type="entry name" value="X8_dom_prot"/>
</dbReference>
<gene>
    <name evidence="7" type="ORF">ARALYDRAFT_333379</name>
</gene>
<dbReference type="PANTHER" id="PTHR31044">
    <property type="entry name" value="BETA-1,3 GLUCANASE"/>
    <property type="match status" value="1"/>
</dbReference>
<reference evidence="8" key="1">
    <citation type="journal article" date="2011" name="Nat. Genet.">
        <title>The Arabidopsis lyrata genome sequence and the basis of rapid genome size change.</title>
        <authorList>
            <person name="Hu T.T."/>
            <person name="Pattyn P."/>
            <person name="Bakker E.G."/>
            <person name="Cao J."/>
            <person name="Cheng J.-F."/>
            <person name="Clark R.M."/>
            <person name="Fahlgren N."/>
            <person name="Fawcett J.A."/>
            <person name="Grimwood J."/>
            <person name="Gundlach H."/>
            <person name="Haberer G."/>
            <person name="Hollister J.D."/>
            <person name="Ossowski S."/>
            <person name="Ottilar R.P."/>
            <person name="Salamov A.A."/>
            <person name="Schneeberger K."/>
            <person name="Spannagl M."/>
            <person name="Wang X."/>
            <person name="Yang L."/>
            <person name="Nasrallah M.E."/>
            <person name="Bergelson J."/>
            <person name="Carrington J.C."/>
            <person name="Gaut B.S."/>
            <person name="Schmutz J."/>
            <person name="Mayer K.F.X."/>
            <person name="Van de Peer Y."/>
            <person name="Grigoriev I.V."/>
            <person name="Nordborg M."/>
            <person name="Weigel D."/>
            <person name="Guo Y.-L."/>
        </authorList>
    </citation>
    <scope>NUCLEOTIDE SEQUENCE [LARGE SCALE GENOMIC DNA]</scope>
    <source>
        <strain evidence="8">cv. MN47</strain>
    </source>
</reference>
<evidence type="ECO:0000256" key="2">
    <source>
        <dbReference type="ARBA" id="ARBA00022622"/>
    </source>
</evidence>
<keyword evidence="4" id="KW-0449">Lipoprotein</keyword>
<evidence type="ECO:0000256" key="5">
    <source>
        <dbReference type="SAM" id="SignalP"/>
    </source>
</evidence>
<dbReference type="STRING" id="81972.D7MXY7"/>
<dbReference type="Gene3D" id="1.20.58.1040">
    <property type="match status" value="1"/>
</dbReference>
<dbReference type="Proteomes" id="UP000008694">
    <property type="component" value="Unassembled WGS sequence"/>
</dbReference>
<name>D7MXY7_ARALL</name>
<keyword evidence="2" id="KW-0472">Membrane</keyword>
<sequence>MTKAQICFSFIILLYISSVGNFMRVNAQAPVVSKGGTCYDPINLYNSASVAMNLYYQNQGRHYSKCDFEGSGIITVTDPSCGCCIYEFYK</sequence>
<evidence type="ECO:0000256" key="1">
    <source>
        <dbReference type="ARBA" id="ARBA00004609"/>
    </source>
</evidence>
<comment type="subcellular location">
    <subcellularLocation>
        <location evidence="1">Cell membrane</location>
        <topology evidence="1">Lipid-anchor</topology>
        <topology evidence="1">GPI-anchor</topology>
    </subcellularLocation>
</comment>
<evidence type="ECO:0000256" key="3">
    <source>
        <dbReference type="ARBA" id="ARBA00022729"/>
    </source>
</evidence>
<feature type="chain" id="PRO_5003103795" description="X8 domain-containing protein" evidence="5">
    <location>
        <begin position="28"/>
        <end position="90"/>
    </location>
</feature>
<evidence type="ECO:0000313" key="7">
    <source>
        <dbReference type="EMBL" id="EFH38594.1"/>
    </source>
</evidence>
<feature type="domain" description="X8" evidence="6">
    <location>
        <begin position="25"/>
        <end position="86"/>
    </location>
</feature>
<organism evidence="8">
    <name type="scientific">Arabidopsis lyrata subsp. lyrata</name>
    <name type="common">Lyre-leaved rock-cress</name>
    <dbReference type="NCBI Taxonomy" id="81972"/>
    <lineage>
        <taxon>Eukaryota</taxon>
        <taxon>Viridiplantae</taxon>
        <taxon>Streptophyta</taxon>
        <taxon>Embryophyta</taxon>
        <taxon>Tracheophyta</taxon>
        <taxon>Spermatophyta</taxon>
        <taxon>Magnoliopsida</taxon>
        <taxon>eudicotyledons</taxon>
        <taxon>Gunneridae</taxon>
        <taxon>Pentapetalae</taxon>
        <taxon>rosids</taxon>
        <taxon>malvids</taxon>
        <taxon>Brassicales</taxon>
        <taxon>Brassicaceae</taxon>
        <taxon>Camelineae</taxon>
        <taxon>Arabidopsis</taxon>
    </lineage>
</organism>
<dbReference type="AlphaFoldDB" id="D7MXY7"/>
<protein>
    <recommendedName>
        <fullName evidence="6">X8 domain-containing protein</fullName>
    </recommendedName>
</protein>
<proteinExistence type="predicted"/>
<dbReference type="PANTHER" id="PTHR31044:SF130">
    <property type="entry name" value="CARBOHYDRATE-BINDING X8 DOMAIN SUPERFAMILY PROTEIN"/>
    <property type="match status" value="1"/>
</dbReference>
<dbReference type="SMART" id="SM00768">
    <property type="entry name" value="X8"/>
    <property type="match status" value="1"/>
</dbReference>
<feature type="signal peptide" evidence="5">
    <location>
        <begin position="1"/>
        <end position="27"/>
    </location>
</feature>
<dbReference type="Gramene" id="fgenesh1_pm.C_scaffold_677000001">
    <property type="protein sequence ID" value="fgenesh1_pm.C_scaffold_677000001"/>
    <property type="gene ID" value="fgenesh1_pm.C_scaffold_677000001"/>
</dbReference>